<feature type="domain" description="Tetrahydrofolate dehydrogenase/cyclohydrolase NAD(P)-binding" evidence="13">
    <location>
        <begin position="125"/>
        <end position="264"/>
    </location>
</feature>
<feature type="domain" description="Tetrahydrofolate dehydrogenase/cyclohydrolase catalytic" evidence="12">
    <location>
        <begin position="15"/>
        <end position="107"/>
    </location>
</feature>
<evidence type="ECO:0000256" key="11">
    <source>
        <dbReference type="HAMAP-Rule" id="MF_01576"/>
    </source>
</evidence>
<keyword evidence="4 11" id="KW-0658">Purine biosynthesis</keyword>
<dbReference type="GO" id="GO:0005829">
    <property type="term" value="C:cytosol"/>
    <property type="evidence" value="ECO:0007669"/>
    <property type="project" value="TreeGrafter"/>
</dbReference>
<comment type="function">
    <text evidence="11">Catalyzes the oxidation of 5,10-methylenetetrahydrofolate to 5,10-methenyltetrahydrofolate and then the hydrolysis of 5,10-methenyltetrahydrofolate to 10-formyltetrahydrofolate.</text>
</comment>
<dbReference type="InterPro" id="IPR036291">
    <property type="entry name" value="NAD(P)-bd_dom_sf"/>
</dbReference>
<evidence type="ECO:0000259" key="12">
    <source>
        <dbReference type="Pfam" id="PF00763"/>
    </source>
</evidence>
<reference evidence="14" key="1">
    <citation type="journal article" date="2020" name="mSystems">
        <title>Genome- and Community-Level Interaction Insights into Carbon Utilization and Element Cycling Functions of Hydrothermarchaeota in Hydrothermal Sediment.</title>
        <authorList>
            <person name="Zhou Z."/>
            <person name="Liu Y."/>
            <person name="Xu W."/>
            <person name="Pan J."/>
            <person name="Luo Z.H."/>
            <person name="Li M."/>
        </authorList>
    </citation>
    <scope>NUCLEOTIDE SEQUENCE [LARGE SCALE GENOMIC DNA]</scope>
    <source>
        <strain evidence="14">SpSt-780</strain>
    </source>
</reference>
<dbReference type="Pfam" id="PF00763">
    <property type="entry name" value="THF_DHG_CYH"/>
    <property type="match status" value="1"/>
</dbReference>
<evidence type="ECO:0000256" key="1">
    <source>
        <dbReference type="ARBA" id="ARBA00004777"/>
    </source>
</evidence>
<evidence type="ECO:0000256" key="6">
    <source>
        <dbReference type="ARBA" id="ARBA00022857"/>
    </source>
</evidence>
<dbReference type="EC" id="1.5.1.5" evidence="11"/>
<evidence type="ECO:0000256" key="2">
    <source>
        <dbReference type="ARBA" id="ARBA00022563"/>
    </source>
</evidence>
<dbReference type="PRINTS" id="PR00085">
    <property type="entry name" value="THFDHDRGNASE"/>
</dbReference>
<feature type="binding site" evidence="11">
    <location>
        <position position="221"/>
    </location>
    <ligand>
        <name>NADP(+)</name>
        <dbReference type="ChEBI" id="CHEBI:58349"/>
    </ligand>
</feature>
<dbReference type="PANTHER" id="PTHR48099:SF5">
    <property type="entry name" value="C-1-TETRAHYDROFOLATE SYNTHASE, CYTOPLASMIC"/>
    <property type="match status" value="1"/>
</dbReference>
<dbReference type="FunFam" id="3.40.50.720:FF:000094">
    <property type="entry name" value="Bifunctional protein FolD"/>
    <property type="match status" value="1"/>
</dbReference>
<dbReference type="Pfam" id="PF02882">
    <property type="entry name" value="THF_DHG_CYH_C"/>
    <property type="match status" value="1"/>
</dbReference>
<dbReference type="GO" id="GO:0006164">
    <property type="term" value="P:purine nucleotide biosynthetic process"/>
    <property type="evidence" value="ECO:0007669"/>
    <property type="project" value="UniProtKB-KW"/>
</dbReference>
<dbReference type="UniPathway" id="UPA00193"/>
<keyword evidence="6 11" id="KW-0521">NADP</keyword>
<evidence type="ECO:0000256" key="4">
    <source>
        <dbReference type="ARBA" id="ARBA00022755"/>
    </source>
</evidence>
<evidence type="ECO:0000256" key="5">
    <source>
        <dbReference type="ARBA" id="ARBA00022801"/>
    </source>
</evidence>
<feature type="binding site" evidence="11">
    <location>
        <begin position="151"/>
        <end position="153"/>
    </location>
    <ligand>
        <name>NADP(+)</name>
        <dbReference type="ChEBI" id="CHEBI:58349"/>
    </ligand>
</feature>
<proteinExistence type="inferred from homology"/>
<keyword evidence="9 11" id="KW-0486">Methionine biosynthesis</keyword>
<protein>
    <recommendedName>
        <fullName evidence="11">Bifunctional protein FolD</fullName>
    </recommendedName>
    <domain>
        <recommendedName>
            <fullName evidence="11">Methylenetetrahydrofolate dehydrogenase</fullName>
            <ecNumber evidence="11">1.5.1.5</ecNumber>
        </recommendedName>
    </domain>
    <domain>
        <recommendedName>
            <fullName evidence="11">Methenyltetrahydrofolate cyclohydrolase</fullName>
            <ecNumber evidence="11">3.5.4.9</ecNumber>
        </recommendedName>
    </domain>
</protein>
<gene>
    <name evidence="11" type="primary">folD</name>
    <name evidence="14" type="ORF">ENV67_07495</name>
</gene>
<comment type="similarity">
    <text evidence="11">Belongs to the tetrahydrofolate dehydrogenase/cyclohydrolase family.</text>
</comment>
<evidence type="ECO:0000256" key="10">
    <source>
        <dbReference type="ARBA" id="ARBA00023268"/>
    </source>
</evidence>
<dbReference type="GO" id="GO:0009086">
    <property type="term" value="P:methionine biosynthetic process"/>
    <property type="evidence" value="ECO:0007669"/>
    <property type="project" value="UniProtKB-KW"/>
</dbReference>
<comment type="catalytic activity">
    <reaction evidence="11">
        <text>(6R)-5,10-methylene-5,6,7,8-tetrahydrofolate + NADP(+) = (6R)-5,10-methenyltetrahydrofolate + NADPH</text>
        <dbReference type="Rhea" id="RHEA:22812"/>
        <dbReference type="ChEBI" id="CHEBI:15636"/>
        <dbReference type="ChEBI" id="CHEBI:57455"/>
        <dbReference type="ChEBI" id="CHEBI:57783"/>
        <dbReference type="ChEBI" id="CHEBI:58349"/>
        <dbReference type="EC" id="1.5.1.5"/>
    </reaction>
</comment>
<comment type="caution">
    <text evidence="11">Lacks conserved residue(s) required for the propagation of feature annotation.</text>
</comment>
<keyword evidence="2 11" id="KW-0554">One-carbon metabolism</keyword>
<dbReference type="SUPFAM" id="SSF53223">
    <property type="entry name" value="Aminoacid dehydrogenase-like, N-terminal domain"/>
    <property type="match status" value="1"/>
</dbReference>
<evidence type="ECO:0000256" key="7">
    <source>
        <dbReference type="ARBA" id="ARBA00023002"/>
    </source>
</evidence>
<organism evidence="14">
    <name type="scientific">candidate division WOR-3 bacterium</name>
    <dbReference type="NCBI Taxonomy" id="2052148"/>
    <lineage>
        <taxon>Bacteria</taxon>
        <taxon>Bacteria division WOR-3</taxon>
    </lineage>
</organism>
<keyword evidence="3 11" id="KW-0028">Amino-acid biosynthesis</keyword>
<dbReference type="InterPro" id="IPR020630">
    <property type="entry name" value="THF_DH/CycHdrlase_cat_dom"/>
</dbReference>
<dbReference type="PANTHER" id="PTHR48099">
    <property type="entry name" value="C-1-TETRAHYDROFOLATE SYNTHASE, CYTOPLASMIC-RELATED"/>
    <property type="match status" value="1"/>
</dbReference>
<evidence type="ECO:0000259" key="13">
    <source>
        <dbReference type="Pfam" id="PF02882"/>
    </source>
</evidence>
<dbReference type="CDD" id="cd01080">
    <property type="entry name" value="NAD_bind_m-THF_DH_Cyclohyd"/>
    <property type="match status" value="1"/>
</dbReference>
<name>A0A7C4YAN7_UNCW3</name>
<dbReference type="InterPro" id="IPR020631">
    <property type="entry name" value="THF_DH/CycHdrlase_NAD-bd_dom"/>
</dbReference>
<keyword evidence="5 11" id="KW-0378">Hydrolase</keyword>
<accession>A0A7C4YAN7</accession>
<evidence type="ECO:0000256" key="3">
    <source>
        <dbReference type="ARBA" id="ARBA00022605"/>
    </source>
</evidence>
<keyword evidence="8 11" id="KW-0368">Histidine biosynthesis</keyword>
<keyword evidence="10 11" id="KW-0511">Multifunctional enzyme</keyword>
<dbReference type="GO" id="GO:0004488">
    <property type="term" value="F:methylenetetrahydrofolate dehydrogenase (NADP+) activity"/>
    <property type="evidence" value="ECO:0007669"/>
    <property type="project" value="UniProtKB-UniRule"/>
</dbReference>
<dbReference type="Gene3D" id="3.40.50.10860">
    <property type="entry name" value="Leucine Dehydrogenase, chain A, domain 1"/>
    <property type="match status" value="1"/>
</dbReference>
<dbReference type="InterPro" id="IPR000672">
    <property type="entry name" value="THF_DH/CycHdrlase"/>
</dbReference>
<comment type="pathway">
    <text evidence="1 11">One-carbon metabolism; tetrahydrofolate interconversion.</text>
</comment>
<dbReference type="Gene3D" id="3.40.50.720">
    <property type="entry name" value="NAD(P)-binding Rossmann-like Domain"/>
    <property type="match status" value="1"/>
</dbReference>
<dbReference type="GO" id="GO:0035999">
    <property type="term" value="P:tetrahydrofolate interconversion"/>
    <property type="evidence" value="ECO:0007669"/>
    <property type="project" value="UniProtKB-UniRule"/>
</dbReference>
<comment type="catalytic activity">
    <reaction evidence="11">
        <text>(6R)-5,10-methenyltetrahydrofolate + H2O = (6R)-10-formyltetrahydrofolate + H(+)</text>
        <dbReference type="Rhea" id="RHEA:23700"/>
        <dbReference type="ChEBI" id="CHEBI:15377"/>
        <dbReference type="ChEBI" id="CHEBI:15378"/>
        <dbReference type="ChEBI" id="CHEBI:57455"/>
        <dbReference type="ChEBI" id="CHEBI:195366"/>
        <dbReference type="EC" id="3.5.4.9"/>
    </reaction>
</comment>
<comment type="subunit">
    <text evidence="11">Homodimer.</text>
</comment>
<keyword evidence="7 11" id="KW-0560">Oxidoreductase</keyword>
<evidence type="ECO:0000256" key="8">
    <source>
        <dbReference type="ARBA" id="ARBA00023102"/>
    </source>
</evidence>
<dbReference type="GO" id="GO:0004477">
    <property type="term" value="F:methenyltetrahydrofolate cyclohydrolase activity"/>
    <property type="evidence" value="ECO:0007669"/>
    <property type="project" value="UniProtKB-UniRule"/>
</dbReference>
<dbReference type="EMBL" id="DTHG01000092">
    <property type="protein sequence ID" value="HGW92364.1"/>
    <property type="molecule type" value="Genomic_DNA"/>
</dbReference>
<sequence length="266" mass="29051">MEKILKGDVVRDEILKNLGGMKVLGVIKFGSSPDAESYLKGIKKTAEKIGDSVLEVQMSEKADNTSIINKISEIKTMVNGILLLKPFPKGMDIERVIDEIGPEKDVEGIHPENLGLLFSNPKIVPPTAGSVIEIIKFYNIKTRGKRCVIIGRSEVVGKPLSLLLLQKGIFGDATVTICHSQTENIKEITREGDIIIVSIGKPKFVKKDFLKEGSIVIDVGINEFEGKIVGDVDYEDVFDTVEAITPVPNGVGKVTSALIFKNLHNL</sequence>
<evidence type="ECO:0000256" key="9">
    <source>
        <dbReference type="ARBA" id="ARBA00023167"/>
    </source>
</evidence>
<comment type="caution">
    <text evidence="14">The sequence shown here is derived from an EMBL/GenBank/DDBJ whole genome shotgun (WGS) entry which is preliminary data.</text>
</comment>
<dbReference type="GO" id="GO:0000105">
    <property type="term" value="P:L-histidine biosynthetic process"/>
    <property type="evidence" value="ECO:0007669"/>
    <property type="project" value="UniProtKB-KW"/>
</dbReference>
<dbReference type="HAMAP" id="MF_01576">
    <property type="entry name" value="THF_DHG_CYH"/>
    <property type="match status" value="1"/>
</dbReference>
<dbReference type="InterPro" id="IPR046346">
    <property type="entry name" value="Aminoacid_DH-like_N_sf"/>
</dbReference>
<dbReference type="EC" id="3.5.4.9" evidence="11"/>
<dbReference type="SUPFAM" id="SSF51735">
    <property type="entry name" value="NAD(P)-binding Rossmann-fold domains"/>
    <property type="match status" value="1"/>
</dbReference>
<dbReference type="AlphaFoldDB" id="A0A7C4YAN7"/>
<evidence type="ECO:0000313" key="14">
    <source>
        <dbReference type="EMBL" id="HGW92364.1"/>
    </source>
</evidence>